<dbReference type="InterPro" id="IPR006119">
    <property type="entry name" value="Resolv_N"/>
</dbReference>
<proteinExistence type="predicted"/>
<dbReference type="EMBL" id="VUNI01000008">
    <property type="protein sequence ID" value="MST74698.1"/>
    <property type="molecule type" value="Genomic_DNA"/>
</dbReference>
<comment type="caution">
    <text evidence="4">The sequence shown here is derived from an EMBL/GenBank/DDBJ whole genome shotgun (WGS) entry which is preliminary data.</text>
</comment>
<dbReference type="InterPro" id="IPR050639">
    <property type="entry name" value="SSR_resolvase"/>
</dbReference>
<protein>
    <submittedName>
        <fullName evidence="4">Recombinase family protein</fullName>
    </submittedName>
</protein>
<dbReference type="PANTHER" id="PTHR30461">
    <property type="entry name" value="DNA-INVERTASE FROM LAMBDOID PROPHAGE"/>
    <property type="match status" value="1"/>
</dbReference>
<name>A0A6L5YR00_9FIRM</name>
<feature type="domain" description="Recombinase" evidence="3">
    <location>
        <begin position="191"/>
        <end position="316"/>
    </location>
</feature>
<dbReference type="InterPro" id="IPR038109">
    <property type="entry name" value="DNA_bind_recomb_sf"/>
</dbReference>
<dbReference type="Pfam" id="PF13408">
    <property type="entry name" value="Zn_ribbon_recom"/>
    <property type="match status" value="1"/>
</dbReference>
<dbReference type="RefSeq" id="WP_154429665.1">
    <property type="nucleotide sequence ID" value="NZ_VUNI01000008.1"/>
</dbReference>
<evidence type="ECO:0000259" key="3">
    <source>
        <dbReference type="PROSITE" id="PS51737"/>
    </source>
</evidence>
<dbReference type="GO" id="GO:0003677">
    <property type="term" value="F:DNA binding"/>
    <property type="evidence" value="ECO:0007669"/>
    <property type="project" value="InterPro"/>
</dbReference>
<dbReference type="Gene3D" id="3.40.50.1390">
    <property type="entry name" value="Resolvase, N-terminal catalytic domain"/>
    <property type="match status" value="1"/>
</dbReference>
<feature type="domain" description="Resolvase/invertase-type recombinase catalytic" evidence="2">
    <location>
        <begin position="33"/>
        <end position="181"/>
    </location>
</feature>
<dbReference type="Proteomes" id="UP000474024">
    <property type="component" value="Unassembled WGS sequence"/>
</dbReference>
<organism evidence="4 5">
    <name type="scientific">Roseburia porci</name>
    <dbReference type="NCBI Taxonomy" id="2605790"/>
    <lineage>
        <taxon>Bacteria</taxon>
        <taxon>Bacillati</taxon>
        <taxon>Bacillota</taxon>
        <taxon>Clostridia</taxon>
        <taxon>Lachnospirales</taxon>
        <taxon>Lachnospiraceae</taxon>
        <taxon>Roseburia</taxon>
    </lineage>
</organism>
<dbReference type="Pfam" id="PF07508">
    <property type="entry name" value="Recombinase"/>
    <property type="match status" value="1"/>
</dbReference>
<dbReference type="CDD" id="cd00338">
    <property type="entry name" value="Ser_Recombinase"/>
    <property type="match status" value="1"/>
</dbReference>
<sequence>MEEKQVEVIKKSEGPVIRDRRLMGKPLTITRKRVAAYVRVSTNGEEQLQSFKSQKKYYQDKISANKEWVLVGIYADEGITGTKTNKRDEFLRMIDDCMNDLIDIVITKSVSRFSRNLVDTLSYTRMLKAKGVTVIFEKENIDTSTMESEMQLSLISALAQNEVESLSQNVSMGVQMKMSRGELMGFNGCLGYDYHPEDKSITVNEKEAEIVRMIFDLYVQGYGAYTIAKELTRLGKVNKKGEVKWTDSGVRGIIKNEKYKGDLLMGKTYTVDPISKRRLDNRGESNKYYTRNHHEAIISEEIWNKAQEIRESRYHTNENVSDVARTKYARKYAFSSMCQCGFCGTNLTRRSHHQDTQHKKPVWKCRTAANKGIANCPNSKAIDEVIIENAFLEMFQLLSENFDDVLETVLTSLEASVSKDESTEKLKRVEKEISTLEKKRKKLTDMYLDDKITKEAYDDKYMELKRKLEKCEEERQLFAENALSQKNISGRMKAIRTKLKNANILDEFDRVVFESIVEKVIVGEIAEDGTIDPYKLTFVLKGMDERAVPDAKLRYRNLHKQEI</sequence>
<dbReference type="PROSITE" id="PS51737">
    <property type="entry name" value="RECOMBINASE_DNA_BIND"/>
    <property type="match status" value="1"/>
</dbReference>
<accession>A0A6L5YR00</accession>
<dbReference type="PROSITE" id="PS51736">
    <property type="entry name" value="RECOMBINASES_3"/>
    <property type="match status" value="1"/>
</dbReference>
<dbReference type="SUPFAM" id="SSF53041">
    <property type="entry name" value="Resolvase-like"/>
    <property type="match status" value="1"/>
</dbReference>
<evidence type="ECO:0000256" key="1">
    <source>
        <dbReference type="SAM" id="Coils"/>
    </source>
</evidence>
<dbReference type="InterPro" id="IPR025827">
    <property type="entry name" value="Zn_ribbon_recom_dom"/>
</dbReference>
<evidence type="ECO:0000313" key="5">
    <source>
        <dbReference type="Proteomes" id="UP000474024"/>
    </source>
</evidence>
<dbReference type="Pfam" id="PF00239">
    <property type="entry name" value="Resolvase"/>
    <property type="match status" value="1"/>
</dbReference>
<dbReference type="Gene3D" id="3.90.1750.20">
    <property type="entry name" value="Putative Large Serine Recombinase, Chain B, Domain 2"/>
    <property type="match status" value="1"/>
</dbReference>
<dbReference type="GO" id="GO:0000150">
    <property type="term" value="F:DNA strand exchange activity"/>
    <property type="evidence" value="ECO:0007669"/>
    <property type="project" value="InterPro"/>
</dbReference>
<dbReference type="SMART" id="SM00857">
    <property type="entry name" value="Resolvase"/>
    <property type="match status" value="1"/>
</dbReference>
<dbReference type="PANTHER" id="PTHR30461:SF23">
    <property type="entry name" value="DNA RECOMBINASE-RELATED"/>
    <property type="match status" value="1"/>
</dbReference>
<feature type="coiled-coil region" evidence="1">
    <location>
        <begin position="419"/>
        <end position="481"/>
    </location>
</feature>
<evidence type="ECO:0000313" key="4">
    <source>
        <dbReference type="EMBL" id="MST74698.1"/>
    </source>
</evidence>
<dbReference type="InterPro" id="IPR011109">
    <property type="entry name" value="DNA_bind_recombinase_dom"/>
</dbReference>
<dbReference type="AlphaFoldDB" id="A0A6L5YR00"/>
<keyword evidence="5" id="KW-1185">Reference proteome</keyword>
<keyword evidence="1" id="KW-0175">Coiled coil</keyword>
<evidence type="ECO:0000259" key="2">
    <source>
        <dbReference type="PROSITE" id="PS51736"/>
    </source>
</evidence>
<reference evidence="4 5" key="1">
    <citation type="submission" date="2019-08" db="EMBL/GenBank/DDBJ databases">
        <title>In-depth cultivation of the pig gut microbiome towards novel bacterial diversity and tailored functional studies.</title>
        <authorList>
            <person name="Wylensek D."/>
            <person name="Hitch T.C.A."/>
            <person name="Clavel T."/>
        </authorList>
    </citation>
    <scope>NUCLEOTIDE SEQUENCE [LARGE SCALE GENOMIC DNA]</scope>
    <source>
        <strain evidence="4 5">MUC/MUC-530-WT-4D</strain>
    </source>
</reference>
<dbReference type="InterPro" id="IPR036162">
    <property type="entry name" value="Resolvase-like_N_sf"/>
</dbReference>
<gene>
    <name evidence="4" type="ORF">FYJ75_06535</name>
</gene>